<dbReference type="AlphaFoldDB" id="A0A081XJJ5"/>
<organism evidence="3 4">
    <name type="scientific">Streptomyces toyocaensis</name>
    <dbReference type="NCBI Taxonomy" id="55952"/>
    <lineage>
        <taxon>Bacteria</taxon>
        <taxon>Bacillati</taxon>
        <taxon>Actinomycetota</taxon>
        <taxon>Actinomycetes</taxon>
        <taxon>Kitasatosporales</taxon>
        <taxon>Streptomycetaceae</taxon>
        <taxon>Streptomyces</taxon>
    </lineage>
</organism>
<protein>
    <submittedName>
        <fullName evidence="3">Uncharacterized protein</fullName>
    </submittedName>
</protein>
<dbReference type="eggNOG" id="ENOG5031Y9M">
    <property type="taxonomic scope" value="Bacteria"/>
</dbReference>
<keyword evidence="2" id="KW-0812">Transmembrane</keyword>
<keyword evidence="4" id="KW-1185">Reference proteome</keyword>
<dbReference type="STRING" id="55952.BU52_28785"/>
<dbReference type="Proteomes" id="UP000028341">
    <property type="component" value="Unassembled WGS sequence"/>
</dbReference>
<accession>A0A081XJJ5</accession>
<dbReference type="RefSeq" id="WP_037939660.1">
    <property type="nucleotide sequence ID" value="NZ_JBFADL010000036.1"/>
</dbReference>
<feature type="transmembrane region" description="Helical" evidence="2">
    <location>
        <begin position="50"/>
        <end position="72"/>
    </location>
</feature>
<evidence type="ECO:0000256" key="2">
    <source>
        <dbReference type="SAM" id="Phobius"/>
    </source>
</evidence>
<comment type="caution">
    <text evidence="3">The sequence shown here is derived from an EMBL/GenBank/DDBJ whole genome shotgun (WGS) entry which is preliminary data.</text>
</comment>
<keyword evidence="2" id="KW-0472">Membrane</keyword>
<dbReference type="EMBL" id="JFCB01000035">
    <property type="protein sequence ID" value="KES03718.1"/>
    <property type="molecule type" value="Genomic_DNA"/>
</dbReference>
<reference evidence="3 4" key="1">
    <citation type="submission" date="2014-02" db="EMBL/GenBank/DDBJ databases">
        <title>The genome announcement of Streptomyces toyocaensis NRRL15009.</title>
        <authorList>
            <person name="Hong H.-J."/>
            <person name="Kwun M.J."/>
        </authorList>
    </citation>
    <scope>NUCLEOTIDE SEQUENCE [LARGE SCALE GENOMIC DNA]</scope>
    <source>
        <strain evidence="3 4">NRRL 15009</strain>
    </source>
</reference>
<name>A0A081XJJ5_STRTO</name>
<gene>
    <name evidence="3" type="ORF">BU52_28785</name>
</gene>
<dbReference type="OrthoDB" id="4240740at2"/>
<feature type="region of interest" description="Disordered" evidence="1">
    <location>
        <begin position="1"/>
        <end position="24"/>
    </location>
</feature>
<keyword evidence="2" id="KW-1133">Transmembrane helix</keyword>
<evidence type="ECO:0000313" key="4">
    <source>
        <dbReference type="Proteomes" id="UP000028341"/>
    </source>
</evidence>
<evidence type="ECO:0000256" key="1">
    <source>
        <dbReference type="SAM" id="MobiDB-lite"/>
    </source>
</evidence>
<feature type="compositionally biased region" description="Polar residues" evidence="1">
    <location>
        <begin position="9"/>
        <end position="19"/>
    </location>
</feature>
<evidence type="ECO:0000313" key="3">
    <source>
        <dbReference type="EMBL" id="KES03718.1"/>
    </source>
</evidence>
<proteinExistence type="predicted"/>
<sequence length="272" mass="30093">MSDRDRQRSTASQRASTRTAQRRNELRAEAARLHEERQNLGSARTRAETWALTAAAVVGAISLSVTAWGTYWTARVAEDQLQQSKEQDEDKAKAQAARVTYWLEQPTSEDPRKVRGSGNRLVIVNRSLDPVTNVSFIYEVHEPVPHGSPDTAGLMAWGFSSISTFPPCSKTIVRSVDLSLTDGKPVPTKAWLQIAEMVFVDAQGRGWHRGNEGSQLVKDEAGGFLADVDALSRRLELDRGGLKWTRLKPVDQPVIENSAAWAKPLEECGKSE</sequence>